<keyword evidence="5" id="KW-0677">Repeat</keyword>
<comment type="subcellular location">
    <subcellularLocation>
        <location evidence="1">Membrane</location>
        <topology evidence="1">Multi-pass membrane protein</topology>
    </subcellularLocation>
</comment>
<dbReference type="EMBL" id="JALNTZ010000005">
    <property type="protein sequence ID" value="KAJ3652623.1"/>
    <property type="molecule type" value="Genomic_DNA"/>
</dbReference>
<evidence type="ECO:0000256" key="9">
    <source>
        <dbReference type="ARBA" id="ARBA00023136"/>
    </source>
</evidence>
<sequence length="1564" mass="178558">MWRKLTTIVSKNLIIRKRHWILTLYAGEINFWYAPGTNFTRTIINKIQRKIKIPGDRVKEFASNSELLLEFDGKNTTTMITAINFNVDDPHHLNYDLTLSEKERVNHYIYKGFAALQIAIDTSFMELHLHNQGAEHKTIDFSLQRFPDPPRTIDSGVNKLFVYFLPIITIMSFICLFPSVLQRVGEEKFSGTKEYMKMTGLNSSLIWLGWFIHALMTTIFTIIIIVVMMKVPLWGVSYSLIEHSECTVLFTLLFLYCMATITFCFLIACIIDTPSIATIVGMLFWILSYFIPQSFLSFHEVLQWKYKITFAIFPNMALYYGYSSIFVYEMTEVGIQWSNIFQPGSGADNDVTMGNVFIMLICDIVLFMTLTLYIENVKPGQYIISKSYYFPLTSFVTFVKKSIGQLKRGNRVQNASAGKLLQEFEKGSTQTPCIQIINLQKKYSHCVVVDDLTMDIYKNRITALLGQNGAGKTTTMSILTGMINATNGVVLINDKNIQTHSDDVRHLMGLCPQHNLLFPDLTVEEHLRFFAKLKGSNDSNEDVIKMLLELGIYEQANTMVTSLSGGMKRKLCLGMALIGNPEILILDEPTSGMDPESRRKIWNLLLEYRKTKTILITTHFMEEADVLGDRIAIMVDGRLQCYDTPSNLKTKYNTGYRLNLLLDSNADKIEIEKTVKAHFPGVQKIRQSEDSVVYLLPLKQGEFAGGISALEKNQNTLRIQSISMDLTTINDVFLKVGTNQDGIDGEIKKAVETLSENGWQANLHGRPRTVNQLLALIKKRYYFLKKKYLNVIPLFFVSICIFLLAIWLSNSDSYDGGGPSINYSLQVYGKPKVYYGGEKSSDPVINNLRDHYKKFITDENGEAVYSKNISYDIIKEGVKNIAFYKKHMIAAVEFNRTSDGKRVIVNAMYSSESLHGVPISINLATNAIAKAWLGSNFSINTHNTPLKPLCSQDAPFELSEKNVAGVWLTLIPISILFLMCNFIVFPYTEVSTHFMQIQITAGIRTYFYWLTNVVFDVVFSLVPMMMLFSILLLVNQLVYNWRAFNTADIYVRAMFVIYETYIITALPFTYLFSFRKTTTGAFALLLMLGMFFGLVPSSIIAAVEFWKEENYIKIANCLKPVLIATNPQFALSYINFKFAKKYVENFNWKYMDPNKRNHICNTNHNPCCSGETTECHTYQNYFPNEQLGIGNDLALMFVAFGLYFALLIFINSELYKKIVHVLKYPHSFKIFNNRHKNSESEEDFIEDASLQVKNLTKTFGAKNVVKKLKFHLKNNKCFGLLGVNGAGKSTTMRMLTKNLFFDDGSIILKSKKEANTYSQEIGYCPQENCLNYYLTGRELIRVMAYLRGYENKHIEQITDCLLISFGLNQYAGHPCSEYSGGNKRKLNSCMAFLGSPKVICLDEPTTGVDPASRRKFWRILSLFKQMKLSSFLLCSHSMEECENLCDEMAIMKSGEIKDQGNLLCLKNKYRKGFKIAVTLNSETSNSEEIKKHISEKLNAQLKEEYANTLTYEVLHDNQRLSGLFSNLEKMKEIYKEQVVNYEVNAISLEDIFLTIAETETTPIL</sequence>
<feature type="transmembrane region" description="Helical" evidence="10">
    <location>
        <begin position="356"/>
        <end position="374"/>
    </location>
</feature>
<dbReference type="CDD" id="cd03263">
    <property type="entry name" value="ABC_subfamily_A"/>
    <property type="match status" value="2"/>
</dbReference>
<dbReference type="Pfam" id="PF23321">
    <property type="entry name" value="R1_ABCA1"/>
    <property type="match status" value="1"/>
</dbReference>
<evidence type="ECO:0000256" key="10">
    <source>
        <dbReference type="SAM" id="Phobius"/>
    </source>
</evidence>
<keyword evidence="6" id="KW-0547">Nucleotide-binding</keyword>
<dbReference type="PANTHER" id="PTHR19229:SF36">
    <property type="entry name" value="ATP-BINDING CASSETTE SUB-FAMILY A MEMBER 2"/>
    <property type="match status" value="1"/>
</dbReference>
<reference evidence="12" key="1">
    <citation type="journal article" date="2023" name="G3 (Bethesda)">
        <title>Whole genome assemblies of Zophobas morio and Tenebrio molitor.</title>
        <authorList>
            <person name="Kaur S."/>
            <person name="Stinson S.A."/>
            <person name="diCenzo G.C."/>
        </authorList>
    </citation>
    <scope>NUCLEOTIDE SEQUENCE</scope>
    <source>
        <strain evidence="12">QUZm001</strain>
    </source>
</reference>
<proteinExistence type="inferred from homology"/>
<dbReference type="InterPro" id="IPR013525">
    <property type="entry name" value="ABC2_TM"/>
</dbReference>
<dbReference type="InterPro" id="IPR003593">
    <property type="entry name" value="AAA+_ATPase"/>
</dbReference>
<feature type="transmembrane region" description="Helical" evidence="10">
    <location>
        <begin position="248"/>
        <end position="270"/>
    </location>
</feature>
<feature type="transmembrane region" description="Helical" evidence="10">
    <location>
        <begin position="205"/>
        <end position="227"/>
    </location>
</feature>
<feature type="transmembrane region" description="Helical" evidence="10">
    <location>
        <begin position="964"/>
        <end position="985"/>
    </location>
</feature>
<feature type="transmembrane region" description="Helical" evidence="10">
    <location>
        <begin position="788"/>
        <end position="808"/>
    </location>
</feature>
<evidence type="ECO:0000256" key="8">
    <source>
        <dbReference type="ARBA" id="ARBA00022989"/>
    </source>
</evidence>
<keyword evidence="3" id="KW-0813">Transport</keyword>
<dbReference type="Pfam" id="PF00005">
    <property type="entry name" value="ABC_tran"/>
    <property type="match status" value="2"/>
</dbReference>
<dbReference type="FunFam" id="3.40.50.300:FF:000933">
    <property type="entry name" value="ABC transporter A family member 7"/>
    <property type="match status" value="1"/>
</dbReference>
<gene>
    <name evidence="12" type="ORF">Zmor_018573</name>
</gene>
<evidence type="ECO:0000313" key="13">
    <source>
        <dbReference type="Proteomes" id="UP001168821"/>
    </source>
</evidence>
<evidence type="ECO:0000313" key="12">
    <source>
        <dbReference type="EMBL" id="KAJ3652623.1"/>
    </source>
</evidence>
<organism evidence="12 13">
    <name type="scientific">Zophobas morio</name>
    <dbReference type="NCBI Taxonomy" id="2755281"/>
    <lineage>
        <taxon>Eukaryota</taxon>
        <taxon>Metazoa</taxon>
        <taxon>Ecdysozoa</taxon>
        <taxon>Arthropoda</taxon>
        <taxon>Hexapoda</taxon>
        <taxon>Insecta</taxon>
        <taxon>Pterygota</taxon>
        <taxon>Neoptera</taxon>
        <taxon>Endopterygota</taxon>
        <taxon>Coleoptera</taxon>
        <taxon>Polyphaga</taxon>
        <taxon>Cucujiformia</taxon>
        <taxon>Tenebrionidae</taxon>
        <taxon>Zophobas</taxon>
    </lineage>
</organism>
<dbReference type="PROSITE" id="PS50893">
    <property type="entry name" value="ABC_TRANSPORTER_2"/>
    <property type="match status" value="2"/>
</dbReference>
<dbReference type="SUPFAM" id="SSF52540">
    <property type="entry name" value="P-loop containing nucleoside triphosphate hydrolases"/>
    <property type="match status" value="2"/>
</dbReference>
<keyword evidence="8 10" id="KW-1133">Transmembrane helix</keyword>
<evidence type="ECO:0000256" key="2">
    <source>
        <dbReference type="ARBA" id="ARBA00008869"/>
    </source>
</evidence>
<comment type="caution">
    <text evidence="12">The sequence shown here is derived from an EMBL/GenBank/DDBJ whole genome shotgun (WGS) entry which is preliminary data.</text>
</comment>
<comment type="similarity">
    <text evidence="2">Belongs to the ABC transporter superfamily. ABCA family.</text>
</comment>
<dbReference type="InterPro" id="IPR017871">
    <property type="entry name" value="ABC_transporter-like_CS"/>
</dbReference>
<dbReference type="Gene3D" id="3.40.50.300">
    <property type="entry name" value="P-loop containing nucleotide triphosphate hydrolases"/>
    <property type="match status" value="2"/>
</dbReference>
<dbReference type="PROSITE" id="PS00211">
    <property type="entry name" value="ABC_TRANSPORTER_1"/>
    <property type="match status" value="1"/>
</dbReference>
<dbReference type="InterPro" id="IPR027417">
    <property type="entry name" value="P-loop_NTPase"/>
</dbReference>
<dbReference type="InterPro" id="IPR056264">
    <property type="entry name" value="R2_ABCA1-4-like"/>
</dbReference>
<accession>A0AA38IC14</accession>
<feature type="transmembrane region" description="Helical" evidence="10">
    <location>
        <begin position="1006"/>
        <end position="1034"/>
    </location>
</feature>
<dbReference type="PANTHER" id="PTHR19229">
    <property type="entry name" value="ATP-BINDING CASSETTE TRANSPORTER SUBFAMILY A ABCA"/>
    <property type="match status" value="1"/>
</dbReference>
<dbReference type="Pfam" id="PF12698">
    <property type="entry name" value="ABC2_membrane_3"/>
    <property type="match status" value="2"/>
</dbReference>
<name>A0AA38IC14_9CUCU</name>
<evidence type="ECO:0000256" key="5">
    <source>
        <dbReference type="ARBA" id="ARBA00022737"/>
    </source>
</evidence>
<dbReference type="GO" id="GO:0140359">
    <property type="term" value="F:ABC-type transporter activity"/>
    <property type="evidence" value="ECO:0007669"/>
    <property type="project" value="InterPro"/>
</dbReference>
<dbReference type="GO" id="GO:0005319">
    <property type="term" value="F:lipid transporter activity"/>
    <property type="evidence" value="ECO:0007669"/>
    <property type="project" value="TreeGrafter"/>
</dbReference>
<dbReference type="InterPro" id="IPR003439">
    <property type="entry name" value="ABC_transporter-like_ATP-bd"/>
</dbReference>
<feature type="transmembrane region" description="Helical" evidence="10">
    <location>
        <begin position="160"/>
        <end position="181"/>
    </location>
</feature>
<feature type="domain" description="ABC transporter" evidence="11">
    <location>
        <begin position="434"/>
        <end position="661"/>
    </location>
</feature>
<feature type="domain" description="ABC transporter" evidence="11">
    <location>
        <begin position="1250"/>
        <end position="1478"/>
    </location>
</feature>
<evidence type="ECO:0000256" key="6">
    <source>
        <dbReference type="ARBA" id="ARBA00022741"/>
    </source>
</evidence>
<keyword evidence="4 10" id="KW-0812">Transmembrane</keyword>
<feature type="transmembrane region" description="Helical" evidence="10">
    <location>
        <begin position="308"/>
        <end position="328"/>
    </location>
</feature>
<feature type="transmembrane region" description="Helical" evidence="10">
    <location>
        <begin position="1049"/>
        <end position="1072"/>
    </location>
</feature>
<evidence type="ECO:0000256" key="7">
    <source>
        <dbReference type="ARBA" id="ARBA00022840"/>
    </source>
</evidence>
<evidence type="ECO:0000259" key="11">
    <source>
        <dbReference type="PROSITE" id="PS50893"/>
    </source>
</evidence>
<keyword evidence="13" id="KW-1185">Reference proteome</keyword>
<protein>
    <recommendedName>
        <fullName evidence="11">ABC transporter domain-containing protein</fullName>
    </recommendedName>
</protein>
<evidence type="ECO:0000256" key="4">
    <source>
        <dbReference type="ARBA" id="ARBA00022692"/>
    </source>
</evidence>
<feature type="transmembrane region" description="Helical" evidence="10">
    <location>
        <begin position="1084"/>
        <end position="1103"/>
    </location>
</feature>
<dbReference type="GO" id="GO:0016887">
    <property type="term" value="F:ATP hydrolysis activity"/>
    <property type="evidence" value="ECO:0007669"/>
    <property type="project" value="InterPro"/>
</dbReference>
<dbReference type="InterPro" id="IPR026082">
    <property type="entry name" value="ABCA"/>
</dbReference>
<evidence type="ECO:0000256" key="3">
    <source>
        <dbReference type="ARBA" id="ARBA00022448"/>
    </source>
</evidence>
<dbReference type="GO" id="GO:0016020">
    <property type="term" value="C:membrane"/>
    <property type="evidence" value="ECO:0007669"/>
    <property type="project" value="UniProtKB-SubCell"/>
</dbReference>
<keyword evidence="7" id="KW-0067">ATP-binding</keyword>
<dbReference type="SMART" id="SM00382">
    <property type="entry name" value="AAA"/>
    <property type="match status" value="2"/>
</dbReference>
<feature type="transmembrane region" description="Helical" evidence="10">
    <location>
        <begin position="276"/>
        <end position="296"/>
    </location>
</feature>
<dbReference type="FunFam" id="3.40.50.300:FF:002470">
    <property type="entry name" value="ABC transporter, putative"/>
    <property type="match status" value="1"/>
</dbReference>
<dbReference type="Proteomes" id="UP001168821">
    <property type="component" value="Unassembled WGS sequence"/>
</dbReference>
<dbReference type="GO" id="GO:0005524">
    <property type="term" value="F:ATP binding"/>
    <property type="evidence" value="ECO:0007669"/>
    <property type="project" value="UniProtKB-KW"/>
</dbReference>
<feature type="transmembrane region" description="Helical" evidence="10">
    <location>
        <begin position="1193"/>
        <end position="1210"/>
    </location>
</feature>
<evidence type="ECO:0000256" key="1">
    <source>
        <dbReference type="ARBA" id="ARBA00004141"/>
    </source>
</evidence>
<keyword evidence="9 10" id="KW-0472">Membrane</keyword>